<dbReference type="EC" id="5.4.99.-" evidence="4"/>
<dbReference type="Pfam" id="PF13249">
    <property type="entry name" value="SQHop_cyclase_N"/>
    <property type="match status" value="1"/>
</dbReference>
<keyword evidence="3 4" id="KW-0413">Isomerase</keyword>
<dbReference type="Proteomes" id="UP000796880">
    <property type="component" value="Unassembled WGS sequence"/>
</dbReference>
<dbReference type="FunFam" id="1.50.10.20:FF:000002">
    <property type="entry name" value="Terpene cyclase/mutase family member"/>
    <property type="match status" value="1"/>
</dbReference>
<sequence>MWKLKVSEGGEEGRVQSVNNQIGRQFWEFDPNLGTPQERAQIERLRNEFHKNRFETKHSSDLLMRLQFAKEKVCDDEMKKKEEEMKDEDVVISSSDIDDDEEQEAVVAAALRRALRFYSTLQCDNGFWPGDYGGPLFLLPGLVIGLYVTGALHAILTHQHQVEICRYLYNHQNEDGGWGLHIEGHSILFCTALSYVALRLLGQGVDDGNGALEKARSWILNRGGVTFIPSWGKMWLSVLGVYEWSGNNPLPPEMWLLPYFLPMHPGRMWCHCRMVYLPMSYLYGRRFVGPMNAIVLSLRRELYTLPYNLVDWDNARTLCAKEDLYKAHAKIQDVVLGCLNRVGEPVLKKWPFCKLRQKALNTVMQHIHHEDQTTNYLCIGPVSKVLNMICCWVEDPNSEAYKCHLSRIKDYLWVAEDGMKMQGYNGSQLWDVALGVQAIIATNLVEVEEYGSMLKKAHHFIKNTQIKEDSCDDLSKCYRHKSKGGWPFSTADHGWLVSDCTAEALKAAVLLSCIPSEKVGEAIEPSKLHDAVNLILSLQNENGGFASYELTRSYAWLEIINPTETFGDIMIDYQYVECTSAAIQGLKSFTNNSPDGYRKTEIQACIAKAAHFIETTQLTDGSWYGSWGVCYTYATWFGIKGLVAAGNTYETSSSITRACDFLLFKQLLNGGWGESYLSCQDKVYTNLEGNKAHTVNTGWALLGLIEAGQARRDPTPLHRAAELLINSQFENGDFPQQEIIGVFNLNCLITYSAYRNIFPIWALGEYLNRVLKPSKTDNIIAQL</sequence>
<dbReference type="GO" id="GO:0005811">
    <property type="term" value="C:lipid droplet"/>
    <property type="evidence" value="ECO:0007669"/>
    <property type="project" value="InterPro"/>
</dbReference>
<dbReference type="Pfam" id="PF13243">
    <property type="entry name" value="SQHop_cyclase_C"/>
    <property type="match status" value="1"/>
</dbReference>
<dbReference type="SUPFAM" id="SSF48239">
    <property type="entry name" value="Terpenoid cyclases/Protein prenyltransferases"/>
    <property type="match status" value="2"/>
</dbReference>
<organism evidence="7 8">
    <name type="scientific">Rhamnella rubrinervis</name>
    <dbReference type="NCBI Taxonomy" id="2594499"/>
    <lineage>
        <taxon>Eukaryota</taxon>
        <taxon>Viridiplantae</taxon>
        <taxon>Streptophyta</taxon>
        <taxon>Embryophyta</taxon>
        <taxon>Tracheophyta</taxon>
        <taxon>Spermatophyta</taxon>
        <taxon>Magnoliopsida</taxon>
        <taxon>eudicotyledons</taxon>
        <taxon>Gunneridae</taxon>
        <taxon>Pentapetalae</taxon>
        <taxon>rosids</taxon>
        <taxon>fabids</taxon>
        <taxon>Rosales</taxon>
        <taxon>Rhamnaceae</taxon>
        <taxon>rhamnoid group</taxon>
        <taxon>Rhamneae</taxon>
        <taxon>Rhamnella</taxon>
    </lineage>
</organism>
<dbReference type="GO" id="GO:0031559">
    <property type="term" value="F:oxidosqualene cyclase activity"/>
    <property type="evidence" value="ECO:0007669"/>
    <property type="project" value="UniProtKB-ARBA"/>
</dbReference>
<evidence type="ECO:0000259" key="6">
    <source>
        <dbReference type="Pfam" id="PF13249"/>
    </source>
</evidence>
<dbReference type="PROSITE" id="PS01074">
    <property type="entry name" value="TERPENE_SYNTHASES"/>
    <property type="match status" value="1"/>
</dbReference>
<keyword evidence="2" id="KW-0677">Repeat</keyword>
<dbReference type="GO" id="GO:0016104">
    <property type="term" value="P:triterpenoid biosynthetic process"/>
    <property type="evidence" value="ECO:0007669"/>
    <property type="project" value="InterPro"/>
</dbReference>
<dbReference type="NCBIfam" id="TIGR01787">
    <property type="entry name" value="squalene_cyclas"/>
    <property type="match status" value="1"/>
</dbReference>
<dbReference type="InterPro" id="IPR008930">
    <property type="entry name" value="Terpenoid_cyclase/PrenylTrfase"/>
</dbReference>
<dbReference type="SFLD" id="SFLDG01016">
    <property type="entry name" value="Prenyltransferase_Like_2"/>
    <property type="match status" value="1"/>
</dbReference>
<reference evidence="7" key="1">
    <citation type="submission" date="2020-03" db="EMBL/GenBank/DDBJ databases">
        <title>A high-quality chromosome-level genome assembly of a woody plant with both climbing and erect habits, Rhamnella rubrinervis.</title>
        <authorList>
            <person name="Lu Z."/>
            <person name="Yang Y."/>
            <person name="Zhu X."/>
            <person name="Sun Y."/>
        </authorList>
    </citation>
    <scope>NUCLEOTIDE SEQUENCE</scope>
    <source>
        <strain evidence="7">BYM</strain>
        <tissue evidence="7">Leaf</tissue>
    </source>
</reference>
<dbReference type="InterPro" id="IPR002365">
    <property type="entry name" value="Terpene_synthase_CS"/>
</dbReference>
<dbReference type="PANTHER" id="PTHR11764">
    <property type="entry name" value="TERPENE CYCLASE/MUTASE FAMILY MEMBER"/>
    <property type="match status" value="1"/>
</dbReference>
<feature type="domain" description="Squalene cyclase C-terminal" evidence="5">
    <location>
        <begin position="427"/>
        <end position="767"/>
    </location>
</feature>
<evidence type="ECO:0000259" key="5">
    <source>
        <dbReference type="Pfam" id="PF13243"/>
    </source>
</evidence>
<protein>
    <recommendedName>
        <fullName evidence="4">Terpene cyclase/mutase family member</fullName>
        <ecNumber evidence="4">5.4.99.-</ecNumber>
    </recommendedName>
</protein>
<evidence type="ECO:0000256" key="1">
    <source>
        <dbReference type="ARBA" id="ARBA00009755"/>
    </source>
</evidence>
<gene>
    <name evidence="7" type="ORF">FNV43_RR20020</name>
</gene>
<dbReference type="AlphaFoldDB" id="A0A8K0DTN7"/>
<accession>A0A8K0DTN7</accession>
<comment type="similarity">
    <text evidence="1 4">Belongs to the terpene cyclase/mutase family.</text>
</comment>
<dbReference type="OrthoDB" id="21502at2759"/>
<dbReference type="FunFam" id="1.50.10.20:FF:000022">
    <property type="entry name" value="Terpene cyclase/mutase family member"/>
    <property type="match status" value="1"/>
</dbReference>
<comment type="caution">
    <text evidence="7">The sequence shown here is derived from an EMBL/GenBank/DDBJ whole genome shotgun (WGS) entry which is preliminary data.</text>
</comment>
<dbReference type="PANTHER" id="PTHR11764:SF44">
    <property type="entry name" value="LANOSTEROL SYNTHASE"/>
    <property type="match status" value="1"/>
</dbReference>
<dbReference type="InterPro" id="IPR032696">
    <property type="entry name" value="SQ_cyclase_C"/>
</dbReference>
<name>A0A8K0DTN7_9ROSA</name>
<evidence type="ECO:0000256" key="3">
    <source>
        <dbReference type="ARBA" id="ARBA00023235"/>
    </source>
</evidence>
<evidence type="ECO:0000256" key="2">
    <source>
        <dbReference type="ARBA" id="ARBA00022737"/>
    </source>
</evidence>
<dbReference type="Gene3D" id="1.50.10.20">
    <property type="match status" value="2"/>
</dbReference>
<keyword evidence="8" id="KW-1185">Reference proteome</keyword>
<evidence type="ECO:0000256" key="4">
    <source>
        <dbReference type="RuleBase" id="RU362003"/>
    </source>
</evidence>
<proteinExistence type="inferred from homology"/>
<evidence type="ECO:0000313" key="8">
    <source>
        <dbReference type="Proteomes" id="UP000796880"/>
    </source>
</evidence>
<dbReference type="InterPro" id="IPR018333">
    <property type="entry name" value="Squalene_cyclase"/>
</dbReference>
<feature type="domain" description="Squalene cyclase N-terminal" evidence="6">
    <location>
        <begin position="155"/>
        <end position="415"/>
    </location>
</feature>
<dbReference type="CDD" id="cd02892">
    <property type="entry name" value="SQCY_1"/>
    <property type="match status" value="1"/>
</dbReference>
<evidence type="ECO:0000313" key="7">
    <source>
        <dbReference type="EMBL" id="KAF3437267.1"/>
    </source>
</evidence>
<dbReference type="EMBL" id="VOIH02000009">
    <property type="protein sequence ID" value="KAF3437267.1"/>
    <property type="molecule type" value="Genomic_DNA"/>
</dbReference>
<dbReference type="InterPro" id="IPR032697">
    <property type="entry name" value="SQ_cyclase_N"/>
</dbReference>